<reference evidence="1" key="1">
    <citation type="submission" date="2015-12" db="EMBL/GenBank/DDBJ databases">
        <title>Update maize B73 reference genome by single molecule sequencing technologies.</title>
        <authorList>
            <consortium name="Maize Genome Sequencing Project"/>
            <person name="Ware D."/>
        </authorList>
    </citation>
    <scope>NUCLEOTIDE SEQUENCE</scope>
    <source>
        <tissue evidence="1">Seedling</tissue>
    </source>
</reference>
<dbReference type="AlphaFoldDB" id="A0A1D6Q8G1"/>
<proteinExistence type="predicted"/>
<feature type="non-terminal residue" evidence="1">
    <location>
        <position position="1"/>
    </location>
</feature>
<accession>A0A1D6Q8G1</accession>
<evidence type="ECO:0000313" key="1">
    <source>
        <dbReference type="EMBL" id="AQK54685.1"/>
    </source>
</evidence>
<gene>
    <name evidence="1" type="ORF">ZEAMMB73_Zm00001d051609</name>
</gene>
<sequence>VASAAADGGSRDGATDDDDATLSGVGRPAAVRGSARRDVPNRQPSADCRSTTLSSLIRAAALRSSARRDATTASRRQVAELVARRARADVGERGSRDVRAGQSCLVYGRNSRATRY</sequence>
<keyword evidence="1" id="KW-0346">Stress response</keyword>
<protein>
    <submittedName>
        <fullName evidence="1">Heat shock 70 kDa protein 17</fullName>
    </submittedName>
</protein>
<organism evidence="1">
    <name type="scientific">Zea mays</name>
    <name type="common">Maize</name>
    <dbReference type="NCBI Taxonomy" id="4577"/>
    <lineage>
        <taxon>Eukaryota</taxon>
        <taxon>Viridiplantae</taxon>
        <taxon>Streptophyta</taxon>
        <taxon>Embryophyta</taxon>
        <taxon>Tracheophyta</taxon>
        <taxon>Spermatophyta</taxon>
        <taxon>Magnoliopsida</taxon>
        <taxon>Liliopsida</taxon>
        <taxon>Poales</taxon>
        <taxon>Poaceae</taxon>
        <taxon>PACMAD clade</taxon>
        <taxon>Panicoideae</taxon>
        <taxon>Andropogonodae</taxon>
        <taxon>Andropogoneae</taxon>
        <taxon>Tripsacinae</taxon>
        <taxon>Zea</taxon>
    </lineage>
</organism>
<dbReference type="EMBL" id="CM000780">
    <property type="protein sequence ID" value="AQK54685.1"/>
    <property type="molecule type" value="Genomic_DNA"/>
</dbReference>
<name>A0A1D6Q8G1_MAIZE</name>